<dbReference type="Proteomes" id="UP001597199">
    <property type="component" value="Unassembled WGS sequence"/>
</dbReference>
<feature type="transmembrane region" description="Helical" evidence="1">
    <location>
        <begin position="12"/>
        <end position="31"/>
    </location>
</feature>
<organism evidence="2 3">
    <name type="scientific">Lacticaseibacillus suilingensis</name>
    <dbReference type="NCBI Taxonomy" id="2799577"/>
    <lineage>
        <taxon>Bacteria</taxon>
        <taxon>Bacillati</taxon>
        <taxon>Bacillota</taxon>
        <taxon>Bacilli</taxon>
        <taxon>Lactobacillales</taxon>
        <taxon>Lactobacillaceae</taxon>
        <taxon>Lacticaseibacillus</taxon>
    </lineage>
</organism>
<evidence type="ECO:0000256" key="1">
    <source>
        <dbReference type="SAM" id="Phobius"/>
    </source>
</evidence>
<evidence type="ECO:0000313" key="3">
    <source>
        <dbReference type="Proteomes" id="UP001597199"/>
    </source>
</evidence>
<accession>A0ABW4BE94</accession>
<keyword evidence="3" id="KW-1185">Reference proteome</keyword>
<gene>
    <name evidence="2" type="ORF">ACFQ41_04730</name>
</gene>
<keyword evidence="1" id="KW-1133">Transmembrane helix</keyword>
<protein>
    <submittedName>
        <fullName evidence="2">Uncharacterized protein</fullName>
    </submittedName>
</protein>
<sequence length="58" mass="6654">MKIEKVKNGLEYITFVLAIVMIAAGGWFFFYGSPFKAFFLMMCSNIMLTLVILTRHEA</sequence>
<evidence type="ECO:0000313" key="2">
    <source>
        <dbReference type="EMBL" id="MFD1398604.1"/>
    </source>
</evidence>
<proteinExistence type="predicted"/>
<reference evidence="3" key="1">
    <citation type="journal article" date="2019" name="Int. J. Syst. Evol. Microbiol.">
        <title>The Global Catalogue of Microorganisms (GCM) 10K type strain sequencing project: providing services to taxonomists for standard genome sequencing and annotation.</title>
        <authorList>
            <consortium name="The Broad Institute Genomics Platform"/>
            <consortium name="The Broad Institute Genome Sequencing Center for Infectious Disease"/>
            <person name="Wu L."/>
            <person name="Ma J."/>
        </authorList>
    </citation>
    <scope>NUCLEOTIDE SEQUENCE [LARGE SCALE GENOMIC DNA]</scope>
    <source>
        <strain evidence="3">CCM 9110</strain>
    </source>
</reference>
<dbReference type="RefSeq" id="WP_204119423.1">
    <property type="nucleotide sequence ID" value="NZ_BOLV01000015.1"/>
</dbReference>
<comment type="caution">
    <text evidence="2">The sequence shown here is derived from an EMBL/GenBank/DDBJ whole genome shotgun (WGS) entry which is preliminary data.</text>
</comment>
<feature type="transmembrane region" description="Helical" evidence="1">
    <location>
        <begin position="37"/>
        <end position="54"/>
    </location>
</feature>
<dbReference type="EMBL" id="JBHTOA010000020">
    <property type="protein sequence ID" value="MFD1398604.1"/>
    <property type="molecule type" value="Genomic_DNA"/>
</dbReference>
<keyword evidence="1" id="KW-0472">Membrane</keyword>
<keyword evidence="1" id="KW-0812">Transmembrane</keyword>
<name>A0ABW4BE94_9LACO</name>